<dbReference type="Proteomes" id="UP000762676">
    <property type="component" value="Unassembled WGS sequence"/>
</dbReference>
<feature type="domain" description="Fibrinogen C-terminal" evidence="1">
    <location>
        <begin position="115"/>
        <end position="237"/>
    </location>
</feature>
<organism evidence="2 3">
    <name type="scientific">Elysia marginata</name>
    <dbReference type="NCBI Taxonomy" id="1093978"/>
    <lineage>
        <taxon>Eukaryota</taxon>
        <taxon>Metazoa</taxon>
        <taxon>Spiralia</taxon>
        <taxon>Lophotrochozoa</taxon>
        <taxon>Mollusca</taxon>
        <taxon>Gastropoda</taxon>
        <taxon>Heterobranchia</taxon>
        <taxon>Euthyneura</taxon>
        <taxon>Panpulmonata</taxon>
        <taxon>Sacoglossa</taxon>
        <taxon>Placobranchoidea</taxon>
        <taxon>Plakobranchidae</taxon>
        <taxon>Elysia</taxon>
    </lineage>
</organism>
<dbReference type="PANTHER" id="PTHR19143:SF444">
    <property type="entry name" value="PROTEIN SCABROUS"/>
    <property type="match status" value="1"/>
</dbReference>
<evidence type="ECO:0000313" key="3">
    <source>
        <dbReference type="Proteomes" id="UP000762676"/>
    </source>
</evidence>
<protein>
    <submittedName>
        <fullName evidence="2">Tenascin</fullName>
    </submittedName>
</protein>
<dbReference type="InterPro" id="IPR014716">
    <property type="entry name" value="Fibrinogen_a/b/g_C_1"/>
</dbReference>
<dbReference type="PROSITE" id="PS51406">
    <property type="entry name" value="FIBRINOGEN_C_2"/>
    <property type="match status" value="1"/>
</dbReference>
<dbReference type="InterPro" id="IPR002181">
    <property type="entry name" value="Fibrinogen_a/b/g_C_dom"/>
</dbReference>
<sequence length="237" mass="27041">MQLDFKVSTKLDQFQADAKAALLGSLDTMRQRLYSVQNEALKNVSDSFDKTLNDTSSLLTSMEGDFQVLKNYGQTNLITLRNETENIREILTSGDALSRCVENDATSSDKDQLLRPYELRVEIRSDDKDYVALYKTFKLENEADKYRIRLGKVTSSIDDGSRGLSYSKNAKFSTFDNDNDDNPGQCAVSYKGGWWYKYCEYSKLNAPWRDGKINKAWYTTGSKYLHAVSTSMKIRPL</sequence>
<comment type="caution">
    <text evidence="2">The sequence shown here is derived from an EMBL/GenBank/DDBJ whole genome shotgun (WGS) entry which is preliminary data.</text>
</comment>
<evidence type="ECO:0000313" key="2">
    <source>
        <dbReference type="EMBL" id="GFR69586.1"/>
    </source>
</evidence>
<dbReference type="InterPro" id="IPR036056">
    <property type="entry name" value="Fibrinogen-like_C"/>
</dbReference>
<keyword evidence="3" id="KW-1185">Reference proteome</keyword>
<dbReference type="PANTHER" id="PTHR19143">
    <property type="entry name" value="FIBRINOGEN/TENASCIN/ANGIOPOEITIN"/>
    <property type="match status" value="1"/>
</dbReference>
<dbReference type="SMART" id="SM00186">
    <property type="entry name" value="FBG"/>
    <property type="match status" value="1"/>
</dbReference>
<dbReference type="InterPro" id="IPR050373">
    <property type="entry name" value="Fibrinogen_C-term_domain"/>
</dbReference>
<dbReference type="AlphaFoldDB" id="A0AAV4F985"/>
<dbReference type="SUPFAM" id="SSF56496">
    <property type="entry name" value="Fibrinogen C-terminal domain-like"/>
    <property type="match status" value="1"/>
</dbReference>
<proteinExistence type="predicted"/>
<accession>A0AAV4F985</accession>
<dbReference type="EMBL" id="BMAT01000622">
    <property type="protein sequence ID" value="GFR69586.1"/>
    <property type="molecule type" value="Genomic_DNA"/>
</dbReference>
<reference evidence="2 3" key="1">
    <citation type="journal article" date="2021" name="Elife">
        <title>Chloroplast acquisition without the gene transfer in kleptoplastic sea slugs, Plakobranchus ocellatus.</title>
        <authorList>
            <person name="Maeda T."/>
            <person name="Takahashi S."/>
            <person name="Yoshida T."/>
            <person name="Shimamura S."/>
            <person name="Takaki Y."/>
            <person name="Nagai Y."/>
            <person name="Toyoda A."/>
            <person name="Suzuki Y."/>
            <person name="Arimoto A."/>
            <person name="Ishii H."/>
            <person name="Satoh N."/>
            <person name="Nishiyama T."/>
            <person name="Hasebe M."/>
            <person name="Maruyama T."/>
            <person name="Minagawa J."/>
            <person name="Obokata J."/>
            <person name="Shigenobu S."/>
        </authorList>
    </citation>
    <scope>NUCLEOTIDE SEQUENCE [LARGE SCALE GENOMIC DNA]</scope>
</reference>
<name>A0AAV4F985_9GAST</name>
<dbReference type="Pfam" id="PF00147">
    <property type="entry name" value="Fibrinogen_C"/>
    <property type="match status" value="1"/>
</dbReference>
<dbReference type="GO" id="GO:0005615">
    <property type="term" value="C:extracellular space"/>
    <property type="evidence" value="ECO:0007669"/>
    <property type="project" value="TreeGrafter"/>
</dbReference>
<dbReference type="Gene3D" id="3.90.215.10">
    <property type="entry name" value="Gamma Fibrinogen, chain A, domain 1"/>
    <property type="match status" value="1"/>
</dbReference>
<gene>
    <name evidence="2" type="ORF">ElyMa_000304600</name>
</gene>
<evidence type="ECO:0000259" key="1">
    <source>
        <dbReference type="PROSITE" id="PS51406"/>
    </source>
</evidence>